<keyword evidence="1" id="KW-0862">Zinc</keyword>
<dbReference type="GO" id="GO:0008270">
    <property type="term" value="F:zinc ion binding"/>
    <property type="evidence" value="ECO:0007669"/>
    <property type="project" value="UniProtKB-KW"/>
</dbReference>
<proteinExistence type="predicted"/>
<evidence type="ECO:0000313" key="3">
    <source>
        <dbReference type="EMBL" id="KAK9215322.1"/>
    </source>
</evidence>
<dbReference type="InterPro" id="IPR001878">
    <property type="entry name" value="Znf_CCHC"/>
</dbReference>
<evidence type="ECO:0000313" key="4">
    <source>
        <dbReference type="Proteomes" id="UP001428341"/>
    </source>
</evidence>
<keyword evidence="1" id="KW-0479">Metal-binding</keyword>
<dbReference type="Proteomes" id="UP001428341">
    <property type="component" value="Unassembled WGS sequence"/>
</dbReference>
<protein>
    <recommendedName>
        <fullName evidence="2">CCHC-type domain-containing protein</fullName>
    </recommendedName>
</protein>
<keyword evidence="1" id="KW-0863">Zinc-finger</keyword>
<sequence length="196" mass="22506">MNDDQQGINKNYKVPELDVPSSYDIPSTAQAGIQSVYKQSLMPLESQSKDVLNNFRYGSLNAEFNEISFYASKSDAAYWKLKSHLAQLKSEIKELRTCDNGDTDRPCSAEKKARIVKDPLVVKTKGAPSTKFNKGVNTRKCGYCKQDGHTARKCPNYILRRLPHLRQCTQNYPKIICICLRVWIWTSYLHFKKTQF</sequence>
<dbReference type="PROSITE" id="PS50158">
    <property type="entry name" value="ZF_CCHC"/>
    <property type="match status" value="1"/>
</dbReference>
<name>A0AAP0MMQ9_9ROSI</name>
<dbReference type="SUPFAM" id="SSF57756">
    <property type="entry name" value="Retrovirus zinc finger-like domains"/>
    <property type="match status" value="1"/>
</dbReference>
<organism evidence="3 4">
    <name type="scientific">Citrus x changshan-huyou</name>
    <dbReference type="NCBI Taxonomy" id="2935761"/>
    <lineage>
        <taxon>Eukaryota</taxon>
        <taxon>Viridiplantae</taxon>
        <taxon>Streptophyta</taxon>
        <taxon>Embryophyta</taxon>
        <taxon>Tracheophyta</taxon>
        <taxon>Spermatophyta</taxon>
        <taxon>Magnoliopsida</taxon>
        <taxon>eudicotyledons</taxon>
        <taxon>Gunneridae</taxon>
        <taxon>Pentapetalae</taxon>
        <taxon>rosids</taxon>
        <taxon>malvids</taxon>
        <taxon>Sapindales</taxon>
        <taxon>Rutaceae</taxon>
        <taxon>Aurantioideae</taxon>
        <taxon>Citrus</taxon>
    </lineage>
</organism>
<dbReference type="Gene3D" id="4.10.60.10">
    <property type="entry name" value="Zinc finger, CCHC-type"/>
    <property type="match status" value="1"/>
</dbReference>
<gene>
    <name evidence="3" type="ORF">WN944_007327</name>
</gene>
<dbReference type="GO" id="GO:0003676">
    <property type="term" value="F:nucleic acid binding"/>
    <property type="evidence" value="ECO:0007669"/>
    <property type="project" value="InterPro"/>
</dbReference>
<evidence type="ECO:0000256" key="1">
    <source>
        <dbReference type="PROSITE-ProRule" id="PRU00047"/>
    </source>
</evidence>
<comment type="caution">
    <text evidence="3">The sequence shown here is derived from an EMBL/GenBank/DDBJ whole genome shotgun (WGS) entry which is preliminary data.</text>
</comment>
<dbReference type="InterPro" id="IPR036875">
    <property type="entry name" value="Znf_CCHC_sf"/>
</dbReference>
<keyword evidence="4" id="KW-1185">Reference proteome</keyword>
<evidence type="ECO:0000259" key="2">
    <source>
        <dbReference type="PROSITE" id="PS50158"/>
    </source>
</evidence>
<feature type="domain" description="CCHC-type" evidence="2">
    <location>
        <begin position="139"/>
        <end position="156"/>
    </location>
</feature>
<accession>A0AAP0MMQ9</accession>
<reference evidence="3 4" key="1">
    <citation type="submission" date="2024-05" db="EMBL/GenBank/DDBJ databases">
        <title>Haplotype-resolved chromosome-level genome assembly of Huyou (Citrus changshanensis).</title>
        <authorList>
            <person name="Miao C."/>
            <person name="Chen W."/>
            <person name="Wu Y."/>
            <person name="Wang L."/>
            <person name="Zhao S."/>
            <person name="Grierson D."/>
            <person name="Xu C."/>
            <person name="Chen K."/>
        </authorList>
    </citation>
    <scope>NUCLEOTIDE SEQUENCE [LARGE SCALE GENOMIC DNA]</scope>
    <source>
        <strain evidence="3">01-14</strain>
        <tissue evidence="3">Leaf</tissue>
    </source>
</reference>
<dbReference type="AlphaFoldDB" id="A0AAP0MMQ9"/>
<dbReference type="EMBL" id="JBCGBO010000003">
    <property type="protein sequence ID" value="KAK9215322.1"/>
    <property type="molecule type" value="Genomic_DNA"/>
</dbReference>